<evidence type="ECO:0000313" key="3">
    <source>
        <dbReference type="Proteomes" id="UP000827549"/>
    </source>
</evidence>
<sequence>MITTKRCWRITAAAAVRRHRFASSSAAHARPPEDDDPEPFGQAYGAGPSRLPYTPPPSASTTPSSRTTRDSARRIRLALDDVPRTQLGMPHQLLNALGISKSADALSRLEQHVILHHFIRRRRGVLAMELMMLWVQLYQLEAADHPSRPPQFSLVTLSILPTRVSGKPHPEFPVVDIPRSEKLPQPTFEEQQPDRVSNHLRVMLALIDRLQAVGHPRPMQLYSLAIEQALRERRFDMAAKTYALLVEAWVMEGRIAEGGRAEDFHQGGAPSRALTTTKSSALHKMWFSGVRTWRLPGEALSLHDRLDLWHPKSHAAGERLRGFPMPLPTSPPSLVPHPHRLLIEEILNSLMLDPHTASPAEFAASMRALATLANTILSRTLPIPAIPLLLSSFSKSHTHPAVYPDSISEEPASNAWAYTAHTQVHVALVSLIFSPPNFARAAELERESGVAVHQRQMNGPGRYMLPDLGLKSCVVLLTYAVHTLKQPRLITRLVSYVHDRWDFMRTTVTNMGFRGATLAQDNETAQKYDDVLFKGTLLDRHGDSNVDTSKWDKAVPVAVGPTAIATVSAPSGQPIKVTPDAHSLAALLSHLAATSQGERLKRAVYAVIPFLRVGRETTAHQIAILERDTGVVLGERGRPIPPELAGHVWAAMINALAKSGQFNLAQRIFFVALRNEYKQVCRHKLENEEMPDSLRLPIHIFTTMMDVYGSEGNSKPDMSIGQYPLRIKVDPKFHLYPRQIAAQAMVWQLYTDVRKRFAELDSDAPHLQLDARFFNSVIKATAPRFHLDSDTALDDDTAAELDEILRDIVDAGLECPPGLLSKLETGTSVGKKYLPIERTKGLQTKRTVPRRVYIPSRRALESEERAHVADPTQAAPQLAPTE</sequence>
<dbReference type="AlphaFoldDB" id="A0AAF1BFL1"/>
<feature type="region of interest" description="Disordered" evidence="1">
    <location>
        <begin position="858"/>
        <end position="882"/>
    </location>
</feature>
<organism evidence="2 3">
    <name type="scientific">Vanrija pseudolonga</name>
    <dbReference type="NCBI Taxonomy" id="143232"/>
    <lineage>
        <taxon>Eukaryota</taxon>
        <taxon>Fungi</taxon>
        <taxon>Dikarya</taxon>
        <taxon>Basidiomycota</taxon>
        <taxon>Agaricomycotina</taxon>
        <taxon>Tremellomycetes</taxon>
        <taxon>Trichosporonales</taxon>
        <taxon>Trichosporonaceae</taxon>
        <taxon>Vanrija</taxon>
    </lineage>
</organism>
<evidence type="ECO:0000313" key="2">
    <source>
        <dbReference type="EMBL" id="WOO77667.1"/>
    </source>
</evidence>
<dbReference type="GeneID" id="87804491"/>
<reference evidence="2" key="1">
    <citation type="submission" date="2023-10" db="EMBL/GenBank/DDBJ databases">
        <authorList>
            <person name="Noh H."/>
        </authorList>
    </citation>
    <scope>NUCLEOTIDE SEQUENCE</scope>
    <source>
        <strain evidence="2">DUCC4014</strain>
    </source>
</reference>
<accession>A0AAF1BFL1</accession>
<feature type="compositionally biased region" description="Basic and acidic residues" evidence="1">
    <location>
        <begin position="858"/>
        <end position="868"/>
    </location>
</feature>
<name>A0AAF1BFL1_9TREE</name>
<evidence type="ECO:0000256" key="1">
    <source>
        <dbReference type="SAM" id="MobiDB-lite"/>
    </source>
</evidence>
<dbReference type="RefSeq" id="XP_062623699.1">
    <property type="nucleotide sequence ID" value="XM_062767715.1"/>
</dbReference>
<gene>
    <name evidence="2" type="ORF">LOC62_01G001234</name>
</gene>
<protein>
    <submittedName>
        <fullName evidence="2">Uncharacterized protein</fullName>
    </submittedName>
</protein>
<keyword evidence="3" id="KW-1185">Reference proteome</keyword>
<dbReference type="EMBL" id="CP086714">
    <property type="protein sequence ID" value="WOO77667.1"/>
    <property type="molecule type" value="Genomic_DNA"/>
</dbReference>
<dbReference type="Proteomes" id="UP000827549">
    <property type="component" value="Chromosome 1"/>
</dbReference>
<proteinExistence type="predicted"/>
<feature type="region of interest" description="Disordered" evidence="1">
    <location>
        <begin position="19"/>
        <end position="71"/>
    </location>
</feature>